<gene>
    <name evidence="1" type="ORF">DPMN_191994</name>
</gene>
<evidence type="ECO:0000313" key="2">
    <source>
        <dbReference type="Proteomes" id="UP000828390"/>
    </source>
</evidence>
<name>A0A9D4BDA7_DREPO</name>
<dbReference type="Proteomes" id="UP000828390">
    <property type="component" value="Unassembled WGS sequence"/>
</dbReference>
<protein>
    <submittedName>
        <fullName evidence="1">Uncharacterized protein</fullName>
    </submittedName>
</protein>
<proteinExistence type="predicted"/>
<dbReference type="EMBL" id="JAIWYP010000100">
    <property type="protein sequence ID" value="KAH3689709.1"/>
    <property type="molecule type" value="Genomic_DNA"/>
</dbReference>
<comment type="caution">
    <text evidence="1">The sequence shown here is derived from an EMBL/GenBank/DDBJ whole genome shotgun (WGS) entry which is preliminary data.</text>
</comment>
<keyword evidence="2" id="KW-1185">Reference proteome</keyword>
<organism evidence="1 2">
    <name type="scientific">Dreissena polymorpha</name>
    <name type="common">Zebra mussel</name>
    <name type="synonym">Mytilus polymorpha</name>
    <dbReference type="NCBI Taxonomy" id="45954"/>
    <lineage>
        <taxon>Eukaryota</taxon>
        <taxon>Metazoa</taxon>
        <taxon>Spiralia</taxon>
        <taxon>Lophotrochozoa</taxon>
        <taxon>Mollusca</taxon>
        <taxon>Bivalvia</taxon>
        <taxon>Autobranchia</taxon>
        <taxon>Heteroconchia</taxon>
        <taxon>Euheterodonta</taxon>
        <taxon>Imparidentia</taxon>
        <taxon>Neoheterodontei</taxon>
        <taxon>Myida</taxon>
        <taxon>Dreissenoidea</taxon>
        <taxon>Dreissenidae</taxon>
        <taxon>Dreissena</taxon>
    </lineage>
</organism>
<accession>A0A9D4BDA7</accession>
<reference evidence="1" key="1">
    <citation type="journal article" date="2019" name="bioRxiv">
        <title>The Genome of the Zebra Mussel, Dreissena polymorpha: A Resource for Invasive Species Research.</title>
        <authorList>
            <person name="McCartney M.A."/>
            <person name="Auch B."/>
            <person name="Kono T."/>
            <person name="Mallez S."/>
            <person name="Zhang Y."/>
            <person name="Obille A."/>
            <person name="Becker A."/>
            <person name="Abrahante J.E."/>
            <person name="Garbe J."/>
            <person name="Badalamenti J.P."/>
            <person name="Herman A."/>
            <person name="Mangelson H."/>
            <person name="Liachko I."/>
            <person name="Sullivan S."/>
            <person name="Sone E.D."/>
            <person name="Koren S."/>
            <person name="Silverstein K.A.T."/>
            <person name="Beckman K.B."/>
            <person name="Gohl D.M."/>
        </authorList>
    </citation>
    <scope>NUCLEOTIDE SEQUENCE</scope>
    <source>
        <strain evidence="1">Duluth1</strain>
        <tissue evidence="1">Whole animal</tissue>
    </source>
</reference>
<reference evidence="1" key="2">
    <citation type="submission" date="2020-11" db="EMBL/GenBank/DDBJ databases">
        <authorList>
            <person name="McCartney M.A."/>
            <person name="Auch B."/>
            <person name="Kono T."/>
            <person name="Mallez S."/>
            <person name="Becker A."/>
            <person name="Gohl D.M."/>
            <person name="Silverstein K.A.T."/>
            <person name="Koren S."/>
            <person name="Bechman K.B."/>
            <person name="Herman A."/>
            <person name="Abrahante J.E."/>
            <person name="Garbe J."/>
        </authorList>
    </citation>
    <scope>NUCLEOTIDE SEQUENCE</scope>
    <source>
        <strain evidence="1">Duluth1</strain>
        <tissue evidence="1">Whole animal</tissue>
    </source>
</reference>
<sequence length="131" mass="14988">MESHKNIECTMISNVPLLNKSEVQRIHLQRTPGEKEVYLCAEQDVDGSDGSDGHVEPDVKFKWQTLPVVKPDDLIQDYINKSTNKPTMDTSASEEMDLAFSLACTCEELWSRLDERYGKAEIVHQSFTRRI</sequence>
<evidence type="ECO:0000313" key="1">
    <source>
        <dbReference type="EMBL" id="KAH3689709.1"/>
    </source>
</evidence>
<dbReference type="AlphaFoldDB" id="A0A9D4BDA7"/>